<evidence type="ECO:0000256" key="1">
    <source>
        <dbReference type="ARBA" id="ARBA00004613"/>
    </source>
</evidence>
<dbReference type="Gene3D" id="2.160.20.160">
    <property type="match status" value="1"/>
</dbReference>
<sequence>MAIIKGTNKDDVLVDTGSPTDGYDNTFLGLGGNDTIYVDQGNDTVDAGDGNDQIYARWTEDVRIHRQFDDVGPFVSTRGQTYSDTIDAGAGNDLVALNAGHSVADGGAGYDLVTLESVSGQVFFSFGNIRVQFDATYDRSAKAIIDIGRGIVAYSGFDMSVDVFYYERPGDLSSRVDVGSFSESHIGSMGHTISNFEGARGQAGRVDVLRGSDRTDVVEIFAPGKGMMPTDQTFNDVIEGRGGIDVVSYAGELGGVDVNLARGVAKGIKTVIGDRDFNTFRDKLIGVEGAFGGSRDDILRGSAKDNWFSGGGGADQFIGGKGTDIVTYTLGDFGNRTGTGAAGFPFATNGSLGIEVDLMSGTVRDDFGATDNLSGIEGIVGTAKADEMRGNTGRNLFWGGAGDDTLVGLAGNDVLQGGDGTDTIDGGAGFDTLDFSTGFPEGGRGVDVALKAGTAVDPFDTTDSVTGIEKVIGTALRDLIKGDNRANVLIGGDGRDNLGGLGGKDQLYGGDDKDSLGGGDGDDQLSGGNGDDMMFGGLDNDKLFGGADNDRMFGEEGDDILKGGTGQDELKDDKMTLDTLTLFNRAIDLALQNGSLAGLATKQINQLYGEADNDKLLGVGILDGGAGNDEIRGGGVLIGGAGNDRIFADPTFTGTFGAIAFVIGGLGNDTITRLGDKAVQVSYQYSANAISVDMAAGTVNAGPGDHDTLVDVFGVLGTAKNDLFKDDAASHSYHGGNGNDRFFIDASTDFAIGEGGQDRFVSTGTGYAELNGGADNDTFIIKSGAVNAGGGVGTDTFTLFGQARPAGHFDATQYILDGGRDADVFVLNMFGASSTTEINAGQGNDSIQIKGGNSSPTGANVIDIKLGAGRDTVTLSGGHFLVDIADFRPGEDRLGLVGAMPQGVNSFSEIVARAHDVGNDVEIDLADGTIVLADLNVSDLTAGMFIF</sequence>
<dbReference type="Pfam" id="PF00353">
    <property type="entry name" value="HemolysinCabind"/>
    <property type="match status" value="8"/>
</dbReference>
<name>A0ABV9KFM1_9RHOB</name>
<dbReference type="Proteomes" id="UP001595973">
    <property type="component" value="Unassembled WGS sequence"/>
</dbReference>
<reference evidence="5" key="1">
    <citation type="journal article" date="2019" name="Int. J. Syst. Evol. Microbiol.">
        <title>The Global Catalogue of Microorganisms (GCM) 10K type strain sequencing project: providing services to taxonomists for standard genome sequencing and annotation.</title>
        <authorList>
            <consortium name="The Broad Institute Genomics Platform"/>
            <consortium name="The Broad Institute Genome Sequencing Center for Infectious Disease"/>
            <person name="Wu L."/>
            <person name="Ma J."/>
        </authorList>
    </citation>
    <scope>NUCLEOTIDE SEQUENCE [LARGE SCALE GENOMIC DNA]</scope>
    <source>
        <strain evidence="5">CGMCC 4.7283</strain>
    </source>
</reference>
<dbReference type="PANTHER" id="PTHR38340:SF1">
    <property type="entry name" value="S-LAYER PROTEIN"/>
    <property type="match status" value="1"/>
</dbReference>
<dbReference type="PRINTS" id="PR00313">
    <property type="entry name" value="CABNDNGRPT"/>
</dbReference>
<keyword evidence="2" id="KW-0964">Secreted</keyword>
<comment type="caution">
    <text evidence="4">The sequence shown here is derived from an EMBL/GenBank/DDBJ whole genome shotgun (WGS) entry which is preliminary data.</text>
</comment>
<protein>
    <submittedName>
        <fullName evidence="4">Calcium-binding protein</fullName>
    </submittedName>
</protein>
<dbReference type="InterPro" id="IPR050557">
    <property type="entry name" value="RTX_toxin/Mannuronan_C5-epim"/>
</dbReference>
<proteinExistence type="predicted"/>
<dbReference type="RefSeq" id="WP_380716995.1">
    <property type="nucleotide sequence ID" value="NZ_JBHSGI010000005.1"/>
</dbReference>
<dbReference type="SUPFAM" id="SSF51120">
    <property type="entry name" value="beta-Roll"/>
    <property type="match status" value="6"/>
</dbReference>
<dbReference type="InterPro" id="IPR018511">
    <property type="entry name" value="Hemolysin-typ_Ca-bd_CS"/>
</dbReference>
<accession>A0ABV9KFM1</accession>
<evidence type="ECO:0000313" key="5">
    <source>
        <dbReference type="Proteomes" id="UP001595973"/>
    </source>
</evidence>
<dbReference type="Gene3D" id="2.150.10.10">
    <property type="entry name" value="Serralysin-like metalloprotease, C-terminal"/>
    <property type="match status" value="5"/>
</dbReference>
<comment type="subcellular location">
    <subcellularLocation>
        <location evidence="1">Secreted</location>
    </subcellularLocation>
</comment>
<dbReference type="InterPro" id="IPR001343">
    <property type="entry name" value="Hemolysn_Ca-bd"/>
</dbReference>
<dbReference type="PANTHER" id="PTHR38340">
    <property type="entry name" value="S-LAYER PROTEIN"/>
    <property type="match status" value="1"/>
</dbReference>
<gene>
    <name evidence="4" type="ORF">ACFO5X_08900</name>
</gene>
<organism evidence="4 5">
    <name type="scientific">Seohaeicola nanhaiensis</name>
    <dbReference type="NCBI Taxonomy" id="1387282"/>
    <lineage>
        <taxon>Bacteria</taxon>
        <taxon>Pseudomonadati</taxon>
        <taxon>Pseudomonadota</taxon>
        <taxon>Alphaproteobacteria</taxon>
        <taxon>Rhodobacterales</taxon>
        <taxon>Roseobacteraceae</taxon>
        <taxon>Seohaeicola</taxon>
    </lineage>
</organism>
<dbReference type="InterPro" id="IPR011049">
    <property type="entry name" value="Serralysin-like_metalloprot_C"/>
</dbReference>
<evidence type="ECO:0000313" key="4">
    <source>
        <dbReference type="EMBL" id="MFC4668669.1"/>
    </source>
</evidence>
<dbReference type="EMBL" id="JBHSGI010000005">
    <property type="protein sequence ID" value="MFC4668669.1"/>
    <property type="molecule type" value="Genomic_DNA"/>
</dbReference>
<evidence type="ECO:0000256" key="2">
    <source>
        <dbReference type="ARBA" id="ARBA00022525"/>
    </source>
</evidence>
<keyword evidence="5" id="KW-1185">Reference proteome</keyword>
<evidence type="ECO:0000256" key="3">
    <source>
        <dbReference type="SAM" id="MobiDB-lite"/>
    </source>
</evidence>
<feature type="region of interest" description="Disordered" evidence="3">
    <location>
        <begin position="509"/>
        <end position="532"/>
    </location>
</feature>
<dbReference type="PROSITE" id="PS00330">
    <property type="entry name" value="HEMOLYSIN_CALCIUM"/>
    <property type="match status" value="2"/>
</dbReference>